<reference evidence="3" key="1">
    <citation type="journal article" date="2019" name="Int. J. Syst. Evol. Microbiol.">
        <title>The Global Catalogue of Microorganisms (GCM) 10K type strain sequencing project: providing services to taxonomists for standard genome sequencing and annotation.</title>
        <authorList>
            <consortium name="The Broad Institute Genomics Platform"/>
            <consortium name="The Broad Institute Genome Sequencing Center for Infectious Disease"/>
            <person name="Wu L."/>
            <person name="Ma J."/>
        </authorList>
    </citation>
    <scope>NUCLEOTIDE SEQUENCE [LARGE SCALE GENOMIC DNA]</scope>
    <source>
        <strain evidence="3">KCTC 42866</strain>
    </source>
</reference>
<proteinExistence type="predicted"/>
<dbReference type="Pfam" id="PF07484">
    <property type="entry name" value="Collar"/>
    <property type="match status" value="1"/>
</dbReference>
<keyword evidence="3" id="KW-1185">Reference proteome</keyword>
<dbReference type="Proteomes" id="UP001597461">
    <property type="component" value="Unassembled WGS sequence"/>
</dbReference>
<name>A0ABW5MMQ4_9SPHI</name>
<dbReference type="SUPFAM" id="SSF88874">
    <property type="entry name" value="Receptor-binding domain of short tail fibre protein gp12"/>
    <property type="match status" value="1"/>
</dbReference>
<protein>
    <submittedName>
        <fullName evidence="2">Phage tail protein</fullName>
    </submittedName>
</protein>
<sequence length="179" mass="19036">MGITSDAYLGEISLVSFNFAPRGWALCNGQFLPIAQNQALFSILGTTYGGNGVTTFALPDFRGKVPVHWGNSVSLGQIAGEENHTITISELPQHVHSVTPGEVKAKTGAVANKTTPEGNYFAENTAETKRFTNLPDTSMGNVAPITTAAIGGNQAHTNMQPYTVINFIIALQGIFPSRN</sequence>
<comment type="caution">
    <text evidence="2">The sequence shown here is derived from an EMBL/GenBank/DDBJ whole genome shotgun (WGS) entry which is preliminary data.</text>
</comment>
<evidence type="ECO:0000259" key="1">
    <source>
        <dbReference type="Pfam" id="PF07484"/>
    </source>
</evidence>
<dbReference type="EMBL" id="JBHULL010000037">
    <property type="protein sequence ID" value="MFD2584500.1"/>
    <property type="molecule type" value="Genomic_DNA"/>
</dbReference>
<evidence type="ECO:0000313" key="2">
    <source>
        <dbReference type="EMBL" id="MFD2584500.1"/>
    </source>
</evidence>
<dbReference type="Gene3D" id="3.90.1340.10">
    <property type="entry name" value="Phage tail collar domain"/>
    <property type="match status" value="1"/>
</dbReference>
<evidence type="ECO:0000313" key="3">
    <source>
        <dbReference type="Proteomes" id="UP001597461"/>
    </source>
</evidence>
<dbReference type="InterPro" id="IPR037053">
    <property type="entry name" value="Phage_tail_collar_dom_sf"/>
</dbReference>
<organism evidence="2 3">
    <name type="scientific">Pedobacter vanadiisoli</name>
    <dbReference type="NCBI Taxonomy" id="1761975"/>
    <lineage>
        <taxon>Bacteria</taxon>
        <taxon>Pseudomonadati</taxon>
        <taxon>Bacteroidota</taxon>
        <taxon>Sphingobacteriia</taxon>
        <taxon>Sphingobacteriales</taxon>
        <taxon>Sphingobacteriaceae</taxon>
        <taxon>Pedobacter</taxon>
    </lineage>
</organism>
<dbReference type="InterPro" id="IPR011083">
    <property type="entry name" value="Phage_tail_collar_dom"/>
</dbReference>
<feature type="domain" description="Phage tail collar" evidence="1">
    <location>
        <begin position="10"/>
        <end position="66"/>
    </location>
</feature>
<dbReference type="RefSeq" id="WP_379081619.1">
    <property type="nucleotide sequence ID" value="NZ_JBHULL010000037.1"/>
</dbReference>
<accession>A0ABW5MMQ4</accession>
<gene>
    <name evidence="2" type="ORF">ACFSR6_18530</name>
</gene>